<evidence type="ECO:0000313" key="2">
    <source>
        <dbReference type="Proteomes" id="UP000221165"/>
    </source>
</evidence>
<dbReference type="GeneID" id="94430355"/>
<comment type="caution">
    <text evidence="1">The sequence shown here is derived from an EMBL/GenBank/DDBJ whole genome shotgun (WGS) entry which is preliminary data.</text>
</comment>
<dbReference type="VEuPathDB" id="ToxoDB:CSUI_006994"/>
<organism evidence="1 2">
    <name type="scientific">Cystoisospora suis</name>
    <dbReference type="NCBI Taxonomy" id="483139"/>
    <lineage>
        <taxon>Eukaryota</taxon>
        <taxon>Sar</taxon>
        <taxon>Alveolata</taxon>
        <taxon>Apicomplexa</taxon>
        <taxon>Conoidasida</taxon>
        <taxon>Coccidia</taxon>
        <taxon>Eucoccidiorida</taxon>
        <taxon>Eimeriorina</taxon>
        <taxon>Sarcocystidae</taxon>
        <taxon>Cystoisospora</taxon>
    </lineage>
</organism>
<name>A0A2C6KRK2_9APIC</name>
<dbReference type="EMBL" id="MIGC01003601">
    <property type="protein sequence ID" value="PHJ19178.1"/>
    <property type="molecule type" value="Genomic_DNA"/>
</dbReference>
<protein>
    <submittedName>
        <fullName evidence="1">Uncharacterized protein</fullName>
    </submittedName>
</protein>
<keyword evidence="2" id="KW-1185">Reference proteome</keyword>
<evidence type="ECO:0000313" key="1">
    <source>
        <dbReference type="EMBL" id="PHJ19178.1"/>
    </source>
</evidence>
<dbReference type="AlphaFoldDB" id="A0A2C6KRK2"/>
<dbReference type="RefSeq" id="XP_067920880.1">
    <property type="nucleotide sequence ID" value="XM_068067144.1"/>
</dbReference>
<gene>
    <name evidence="1" type="ORF">CSUI_006994</name>
</gene>
<sequence>MKGRRSCLSFFHSFLFFRRDRETKISSTSGKRGPSFNLYPLMKGSLFLFFSFSILLPLTSSRSTTTSFGGRSSSSSRDLSGLLVVLELECTYTRCTTGWIDAWREDEEF</sequence>
<reference evidence="1 2" key="1">
    <citation type="journal article" date="2017" name="Int. J. Parasitol.">
        <title>The genome of the protozoan parasite Cystoisospora suis and a reverse vaccinology approach to identify vaccine candidates.</title>
        <authorList>
            <person name="Palmieri N."/>
            <person name="Shrestha A."/>
            <person name="Ruttkowski B."/>
            <person name="Beck T."/>
            <person name="Vogl C."/>
            <person name="Tomley F."/>
            <person name="Blake D.P."/>
            <person name="Joachim A."/>
        </authorList>
    </citation>
    <scope>NUCLEOTIDE SEQUENCE [LARGE SCALE GENOMIC DNA]</scope>
    <source>
        <strain evidence="1 2">Wien I</strain>
    </source>
</reference>
<proteinExistence type="predicted"/>
<dbReference type="Proteomes" id="UP000221165">
    <property type="component" value="Unassembled WGS sequence"/>
</dbReference>
<accession>A0A2C6KRK2</accession>